<name>A0A518HVV3_9BACT</name>
<evidence type="ECO:0000256" key="8">
    <source>
        <dbReference type="SAM" id="MobiDB-lite"/>
    </source>
</evidence>
<feature type="domain" description="SIS" evidence="10">
    <location>
        <begin position="62"/>
        <end position="206"/>
    </location>
</feature>
<keyword evidence="11" id="KW-0413">Isomerase</keyword>
<keyword evidence="5" id="KW-0862">Zinc</keyword>
<evidence type="ECO:0000313" key="11">
    <source>
        <dbReference type="EMBL" id="QDV44937.1"/>
    </source>
</evidence>
<dbReference type="GO" id="GO:0097367">
    <property type="term" value="F:carbohydrate derivative binding"/>
    <property type="evidence" value="ECO:0007669"/>
    <property type="project" value="InterPro"/>
</dbReference>
<evidence type="ECO:0000259" key="9">
    <source>
        <dbReference type="PROSITE" id="PS51371"/>
    </source>
</evidence>
<dbReference type="PROSITE" id="PS51371">
    <property type="entry name" value="CBS"/>
    <property type="match status" value="1"/>
</dbReference>
<dbReference type="PANTHER" id="PTHR42745:SF1">
    <property type="entry name" value="ARABINOSE 5-PHOSPHATE ISOMERASE KDSD"/>
    <property type="match status" value="1"/>
</dbReference>
<dbReference type="InterPro" id="IPR046348">
    <property type="entry name" value="SIS_dom_sf"/>
</dbReference>
<sequence length="370" mass="38786">MSAARPLPSDRTPGPSSSDDSDVLSKVPKTLLERLRSVREIISREATALSQAAQTIGPASVAAAELTAACSGNVVVTGVGKAGLVGQKLVATLASTGTPAHFLHPTEAIHGDFGRVKSDDLVWAFSNSGRSEEITRIASQLRQQGSGLISFTADDDNPLAAAATCRVVYGRHAEACPHGLAPTSSTTVMMAVGDAVALLASQLREFSARDFAKFHPGGALGRKLSNVGQLMRPLTCCRVANQSVSIRQCMVSCSISGRRSGAVMLTNDDGQLTGIFTDSDLARLLESRCEEALDGPIRAKMTLDPHCVAPQTLLSDAIALLSQLRISELPVVDSDRKPIGMVDITDLITLGEISHPSDPATSPSTIPFHG</sequence>
<dbReference type="GO" id="GO:0046872">
    <property type="term" value="F:metal ion binding"/>
    <property type="evidence" value="ECO:0007669"/>
    <property type="project" value="UniProtKB-KW"/>
</dbReference>
<dbReference type="Pfam" id="PF00571">
    <property type="entry name" value="CBS"/>
    <property type="match status" value="1"/>
</dbReference>
<dbReference type="GO" id="GO:0005975">
    <property type="term" value="P:carbohydrate metabolic process"/>
    <property type="evidence" value="ECO:0007669"/>
    <property type="project" value="InterPro"/>
</dbReference>
<dbReference type="KEGG" id="snep:Enr13x_48080"/>
<dbReference type="Gene3D" id="3.40.50.10490">
    <property type="entry name" value="Glucose-6-phosphate isomerase like protein, domain 1"/>
    <property type="match status" value="1"/>
</dbReference>
<dbReference type="EC" id="5.3.1.13" evidence="11"/>
<keyword evidence="12" id="KW-1185">Reference proteome</keyword>
<evidence type="ECO:0000313" key="12">
    <source>
        <dbReference type="Proteomes" id="UP000319004"/>
    </source>
</evidence>
<dbReference type="Gene3D" id="3.10.580.10">
    <property type="entry name" value="CBS-domain"/>
    <property type="match status" value="1"/>
</dbReference>
<dbReference type="Proteomes" id="UP000319004">
    <property type="component" value="Chromosome"/>
</dbReference>
<dbReference type="NCBIfam" id="TIGR00393">
    <property type="entry name" value="kpsF"/>
    <property type="match status" value="1"/>
</dbReference>
<comment type="similarity">
    <text evidence="1 4">Belongs to the SIS family. GutQ/KpsF subfamily.</text>
</comment>
<proteinExistence type="inferred from homology"/>
<evidence type="ECO:0000259" key="10">
    <source>
        <dbReference type="PROSITE" id="PS51464"/>
    </source>
</evidence>
<evidence type="ECO:0000256" key="5">
    <source>
        <dbReference type="PIRSR" id="PIRSR004692-2"/>
    </source>
</evidence>
<protein>
    <submittedName>
        <fullName evidence="11">Arabinose 5-phosphate isomerase KdsD</fullName>
        <ecNumber evidence="11">5.3.1.13</ecNumber>
    </submittedName>
</protein>
<keyword evidence="3 7" id="KW-0129">CBS domain</keyword>
<dbReference type="InterPro" id="IPR050986">
    <property type="entry name" value="GutQ/KpsF_isomerases"/>
</dbReference>
<dbReference type="GO" id="GO:1901135">
    <property type="term" value="P:carbohydrate derivative metabolic process"/>
    <property type="evidence" value="ECO:0007669"/>
    <property type="project" value="InterPro"/>
</dbReference>
<dbReference type="AlphaFoldDB" id="A0A518HVV3"/>
<feature type="domain" description="CBS" evidence="9">
    <location>
        <begin position="301"/>
        <end position="357"/>
    </location>
</feature>
<evidence type="ECO:0000256" key="2">
    <source>
        <dbReference type="ARBA" id="ARBA00022737"/>
    </source>
</evidence>
<dbReference type="InterPro" id="IPR004800">
    <property type="entry name" value="KdsD/KpsF-type"/>
</dbReference>
<feature type="site" description="Catalytically relevant" evidence="6">
    <location>
        <position position="81"/>
    </location>
</feature>
<accession>A0A518HVV3</accession>
<dbReference type="SMART" id="SM00116">
    <property type="entry name" value="CBS"/>
    <property type="match status" value="1"/>
</dbReference>
<keyword evidence="5" id="KW-0479">Metal-binding</keyword>
<dbReference type="InterPro" id="IPR035474">
    <property type="entry name" value="SIS_Kpsf"/>
</dbReference>
<evidence type="ECO:0000256" key="7">
    <source>
        <dbReference type="PROSITE-ProRule" id="PRU00703"/>
    </source>
</evidence>
<evidence type="ECO:0000256" key="4">
    <source>
        <dbReference type="PIRNR" id="PIRNR004692"/>
    </source>
</evidence>
<evidence type="ECO:0000256" key="3">
    <source>
        <dbReference type="ARBA" id="ARBA00023122"/>
    </source>
</evidence>
<dbReference type="PANTHER" id="PTHR42745">
    <property type="match status" value="1"/>
</dbReference>
<feature type="binding site" evidence="5">
    <location>
        <position position="104"/>
    </location>
    <ligand>
        <name>Zn(2+)</name>
        <dbReference type="ChEBI" id="CHEBI:29105"/>
    </ligand>
</feature>
<evidence type="ECO:0000256" key="1">
    <source>
        <dbReference type="ARBA" id="ARBA00008165"/>
    </source>
</evidence>
<dbReference type="EMBL" id="CP037423">
    <property type="protein sequence ID" value="QDV44937.1"/>
    <property type="molecule type" value="Genomic_DNA"/>
</dbReference>
<reference evidence="11 12" key="1">
    <citation type="submission" date="2019-03" db="EMBL/GenBank/DDBJ databases">
        <title>Deep-cultivation of Planctomycetes and their phenomic and genomic characterization uncovers novel biology.</title>
        <authorList>
            <person name="Wiegand S."/>
            <person name="Jogler M."/>
            <person name="Boedeker C."/>
            <person name="Pinto D."/>
            <person name="Vollmers J."/>
            <person name="Rivas-Marin E."/>
            <person name="Kohn T."/>
            <person name="Peeters S.H."/>
            <person name="Heuer A."/>
            <person name="Rast P."/>
            <person name="Oberbeckmann S."/>
            <person name="Bunk B."/>
            <person name="Jeske O."/>
            <person name="Meyerdierks A."/>
            <person name="Storesund J.E."/>
            <person name="Kallscheuer N."/>
            <person name="Luecker S."/>
            <person name="Lage O.M."/>
            <person name="Pohl T."/>
            <person name="Merkel B.J."/>
            <person name="Hornburger P."/>
            <person name="Mueller R.-W."/>
            <person name="Bruemmer F."/>
            <person name="Labrenz M."/>
            <person name="Spormann A.M."/>
            <person name="Op den Camp H."/>
            <person name="Overmann J."/>
            <person name="Amann R."/>
            <person name="Jetten M.S.M."/>
            <person name="Mascher T."/>
            <person name="Medema M.H."/>
            <person name="Devos D.P."/>
            <person name="Kaster A.-K."/>
            <person name="Ovreas L."/>
            <person name="Rohde M."/>
            <person name="Galperin M.Y."/>
            <person name="Jogler C."/>
        </authorList>
    </citation>
    <scope>NUCLEOTIDE SEQUENCE [LARGE SCALE GENOMIC DNA]</scope>
    <source>
        <strain evidence="11 12">Enr13</strain>
    </source>
</reference>
<dbReference type="Pfam" id="PF01380">
    <property type="entry name" value="SIS"/>
    <property type="match status" value="1"/>
</dbReference>
<gene>
    <name evidence="11" type="primary">kdsD</name>
    <name evidence="11" type="ORF">Enr13x_48080</name>
</gene>
<dbReference type="InterPro" id="IPR046342">
    <property type="entry name" value="CBS_dom_sf"/>
</dbReference>
<keyword evidence="2" id="KW-0677">Repeat</keyword>
<feature type="site" description="Catalytically relevant" evidence="6">
    <location>
        <position position="215"/>
    </location>
</feature>
<feature type="site" description="Catalytically relevant" evidence="6">
    <location>
        <position position="174"/>
    </location>
</feature>
<dbReference type="InterPro" id="IPR000644">
    <property type="entry name" value="CBS_dom"/>
</dbReference>
<evidence type="ECO:0000256" key="6">
    <source>
        <dbReference type="PIRSR" id="PIRSR004692-3"/>
    </source>
</evidence>
<dbReference type="PROSITE" id="PS51464">
    <property type="entry name" value="SIS"/>
    <property type="match status" value="1"/>
</dbReference>
<feature type="region of interest" description="Disordered" evidence="8">
    <location>
        <begin position="1"/>
        <end position="25"/>
    </location>
</feature>
<feature type="site" description="Catalytically relevant" evidence="6">
    <location>
        <position position="133"/>
    </location>
</feature>
<feature type="compositionally biased region" description="Low complexity" evidence="8">
    <location>
        <begin position="9"/>
        <end position="25"/>
    </location>
</feature>
<dbReference type="SUPFAM" id="SSF53697">
    <property type="entry name" value="SIS domain"/>
    <property type="match status" value="1"/>
</dbReference>
<dbReference type="PIRSF" id="PIRSF004692">
    <property type="entry name" value="KdsD_KpsF"/>
    <property type="match status" value="1"/>
</dbReference>
<dbReference type="InterPro" id="IPR001347">
    <property type="entry name" value="SIS_dom"/>
</dbReference>
<organism evidence="11 12">
    <name type="scientific">Stieleria neptunia</name>
    <dbReference type="NCBI Taxonomy" id="2527979"/>
    <lineage>
        <taxon>Bacteria</taxon>
        <taxon>Pseudomonadati</taxon>
        <taxon>Planctomycetota</taxon>
        <taxon>Planctomycetia</taxon>
        <taxon>Pirellulales</taxon>
        <taxon>Pirellulaceae</taxon>
        <taxon>Stieleria</taxon>
    </lineage>
</organism>
<dbReference type="GO" id="GO:0019146">
    <property type="term" value="F:arabinose-5-phosphate isomerase activity"/>
    <property type="evidence" value="ECO:0007669"/>
    <property type="project" value="UniProtKB-EC"/>
</dbReference>
<dbReference type="CDD" id="cd05014">
    <property type="entry name" value="SIS_Kpsf"/>
    <property type="match status" value="1"/>
</dbReference>